<reference evidence="1 2" key="1">
    <citation type="journal article" date="2012" name="Eukaryot. Cell">
        <title>Genome sequence of the fungus Glarea lozoyensis: the first genome sequence of a species from the Helotiaceae family.</title>
        <authorList>
            <person name="Youssar L."/>
            <person name="Gruening B.A."/>
            <person name="Erxleben A."/>
            <person name="Guenther S."/>
            <person name="Huettel W."/>
        </authorList>
    </citation>
    <scope>NUCLEOTIDE SEQUENCE [LARGE SCALE GENOMIC DNA]</scope>
    <source>
        <strain evidence="2">ATCC 74030 / MF5533</strain>
    </source>
</reference>
<dbReference type="Proteomes" id="UP000005446">
    <property type="component" value="Unassembled WGS sequence"/>
</dbReference>
<keyword evidence="2" id="KW-1185">Reference proteome</keyword>
<dbReference type="AlphaFoldDB" id="H0EE71"/>
<name>H0EE71_GLAL7</name>
<dbReference type="EMBL" id="AGUE01000013">
    <property type="protein sequence ID" value="EHL03130.1"/>
    <property type="molecule type" value="Genomic_DNA"/>
</dbReference>
<protein>
    <submittedName>
        <fullName evidence="1">Uncharacterized protein</fullName>
    </submittedName>
</protein>
<proteinExistence type="predicted"/>
<dbReference type="HOGENOM" id="CLU_3143221_0_0_1"/>
<dbReference type="InParanoid" id="H0EE71"/>
<organism evidence="1 2">
    <name type="scientific">Glarea lozoyensis (strain ATCC 74030 / MF5533)</name>
    <dbReference type="NCBI Taxonomy" id="1104152"/>
    <lineage>
        <taxon>Eukaryota</taxon>
        <taxon>Fungi</taxon>
        <taxon>Dikarya</taxon>
        <taxon>Ascomycota</taxon>
        <taxon>Pezizomycotina</taxon>
        <taxon>Leotiomycetes</taxon>
        <taxon>Helotiales</taxon>
        <taxon>Helotiaceae</taxon>
        <taxon>Glarea</taxon>
    </lineage>
</organism>
<sequence>MDEAKCHMDVRFQLTTHRKITSHPPKRKLICIPLFRLLLRQIEVRRHKN</sequence>
<evidence type="ECO:0000313" key="2">
    <source>
        <dbReference type="Proteomes" id="UP000005446"/>
    </source>
</evidence>
<evidence type="ECO:0000313" key="1">
    <source>
        <dbReference type="EMBL" id="EHL03130.1"/>
    </source>
</evidence>
<accession>H0EE71</accession>
<comment type="caution">
    <text evidence="1">The sequence shown here is derived from an EMBL/GenBank/DDBJ whole genome shotgun (WGS) entry which is preliminary data.</text>
</comment>
<gene>
    <name evidence="1" type="ORF">M7I_0743</name>
</gene>